<dbReference type="AlphaFoldDB" id="A0A3A9AS37"/>
<keyword evidence="4" id="KW-1185">Reference proteome</keyword>
<protein>
    <submittedName>
        <fullName evidence="3">Uncharacterized protein</fullName>
    </submittedName>
</protein>
<reference evidence="3 4" key="1">
    <citation type="submission" date="2018-09" db="EMBL/GenBank/DDBJ databases">
        <title>Murine metabolic-syndrome-specific gut microbial biobank.</title>
        <authorList>
            <person name="Liu C."/>
        </authorList>
    </citation>
    <scope>NUCLEOTIDE SEQUENCE [LARGE SCALE GENOMIC DNA]</scope>
    <source>
        <strain evidence="3 4">0.1xD8-82</strain>
    </source>
</reference>
<organism evidence="3 4">
    <name type="scientific">Parablautia intestinalis</name>
    <dbReference type="NCBI Taxonomy" id="2320100"/>
    <lineage>
        <taxon>Bacteria</taxon>
        <taxon>Bacillati</taxon>
        <taxon>Bacillota</taxon>
        <taxon>Clostridia</taxon>
        <taxon>Lachnospirales</taxon>
        <taxon>Lachnospiraceae</taxon>
        <taxon>Parablautia</taxon>
    </lineage>
</organism>
<comment type="caution">
    <text evidence="3">The sequence shown here is derived from an EMBL/GenBank/DDBJ whole genome shotgun (WGS) entry which is preliminary data.</text>
</comment>
<feature type="transmembrane region" description="Helical" evidence="2">
    <location>
        <begin position="12"/>
        <end position="38"/>
    </location>
</feature>
<sequence length="77" mass="8184">MSFVPPISMCYTLLVAGLIFLLPCCRICSLISCAAVVFRLSPPKLRQTEDSLSCQANNSAAGSGAWNPVPSAHCPQE</sequence>
<proteinExistence type="predicted"/>
<accession>A0A3A9AS37</accession>
<keyword evidence="2" id="KW-1133">Transmembrane helix</keyword>
<evidence type="ECO:0000313" key="4">
    <source>
        <dbReference type="Proteomes" id="UP000280696"/>
    </source>
</evidence>
<evidence type="ECO:0000256" key="1">
    <source>
        <dbReference type="SAM" id="MobiDB-lite"/>
    </source>
</evidence>
<evidence type="ECO:0000313" key="3">
    <source>
        <dbReference type="EMBL" id="RKI94192.1"/>
    </source>
</evidence>
<gene>
    <name evidence="3" type="ORF">D7V94_01030</name>
</gene>
<feature type="compositionally biased region" description="Low complexity" evidence="1">
    <location>
        <begin position="56"/>
        <end position="65"/>
    </location>
</feature>
<keyword evidence="2" id="KW-0472">Membrane</keyword>
<name>A0A3A9AS37_9FIRM</name>
<dbReference type="EMBL" id="RAYQ01000001">
    <property type="protein sequence ID" value="RKI94192.1"/>
    <property type="molecule type" value="Genomic_DNA"/>
</dbReference>
<evidence type="ECO:0000256" key="2">
    <source>
        <dbReference type="SAM" id="Phobius"/>
    </source>
</evidence>
<keyword evidence="2" id="KW-0812">Transmembrane</keyword>
<feature type="region of interest" description="Disordered" evidence="1">
    <location>
        <begin position="55"/>
        <end position="77"/>
    </location>
</feature>
<dbReference type="Proteomes" id="UP000280696">
    <property type="component" value="Unassembled WGS sequence"/>
</dbReference>